<evidence type="ECO:0000256" key="3">
    <source>
        <dbReference type="ARBA" id="ARBA00022801"/>
    </source>
</evidence>
<evidence type="ECO:0000256" key="1">
    <source>
        <dbReference type="ARBA" id="ARBA00008779"/>
    </source>
</evidence>
<dbReference type="GO" id="GO:0046872">
    <property type="term" value="F:metal ion binding"/>
    <property type="evidence" value="ECO:0007669"/>
    <property type="project" value="UniProtKB-KW"/>
</dbReference>
<dbReference type="Gene3D" id="3.30.1120.10">
    <property type="match status" value="1"/>
</dbReference>
<dbReference type="RefSeq" id="WP_120540229.1">
    <property type="nucleotide sequence ID" value="NZ_RAVZ01000043.1"/>
</dbReference>
<feature type="region of interest" description="Disordered" evidence="5">
    <location>
        <begin position="1"/>
        <end position="25"/>
    </location>
</feature>
<organism evidence="7 8">
    <name type="scientific">Corallococcus terminator</name>
    <dbReference type="NCBI Taxonomy" id="2316733"/>
    <lineage>
        <taxon>Bacteria</taxon>
        <taxon>Pseudomonadati</taxon>
        <taxon>Myxococcota</taxon>
        <taxon>Myxococcia</taxon>
        <taxon>Myxococcales</taxon>
        <taxon>Cystobacterineae</taxon>
        <taxon>Myxococcaceae</taxon>
        <taxon>Corallococcus</taxon>
    </lineage>
</organism>
<evidence type="ECO:0000259" key="6">
    <source>
        <dbReference type="Pfam" id="PF00884"/>
    </source>
</evidence>
<dbReference type="Pfam" id="PF00884">
    <property type="entry name" value="Sulfatase"/>
    <property type="match status" value="1"/>
</dbReference>
<dbReference type="SUPFAM" id="SSF53649">
    <property type="entry name" value="Alkaline phosphatase-like"/>
    <property type="match status" value="1"/>
</dbReference>
<dbReference type="CDD" id="cd16025">
    <property type="entry name" value="PAS_like"/>
    <property type="match status" value="1"/>
</dbReference>
<dbReference type="PROSITE" id="PS00523">
    <property type="entry name" value="SULFATASE_1"/>
    <property type="match status" value="1"/>
</dbReference>
<feature type="domain" description="Sulfatase N-terminal" evidence="6">
    <location>
        <begin position="30"/>
        <end position="443"/>
    </location>
</feature>
<dbReference type="Gene3D" id="3.40.720.10">
    <property type="entry name" value="Alkaline Phosphatase, subunit A"/>
    <property type="match status" value="1"/>
</dbReference>
<dbReference type="EMBL" id="RAVZ01000043">
    <property type="protein sequence ID" value="RKG91596.1"/>
    <property type="molecule type" value="Genomic_DNA"/>
</dbReference>
<evidence type="ECO:0000256" key="2">
    <source>
        <dbReference type="ARBA" id="ARBA00022723"/>
    </source>
</evidence>
<proteinExistence type="inferred from homology"/>
<dbReference type="GO" id="GO:0016787">
    <property type="term" value="F:hydrolase activity"/>
    <property type="evidence" value="ECO:0007669"/>
    <property type="project" value="UniProtKB-KW"/>
</dbReference>
<dbReference type="AlphaFoldDB" id="A0A3A8J9N0"/>
<evidence type="ECO:0000313" key="7">
    <source>
        <dbReference type="EMBL" id="RKG91596.1"/>
    </source>
</evidence>
<keyword evidence="8" id="KW-1185">Reference proteome</keyword>
<accession>A0A3A8J9N0</accession>
<dbReference type="Proteomes" id="UP000268094">
    <property type="component" value="Unassembled WGS sequence"/>
</dbReference>
<dbReference type="InterPro" id="IPR000917">
    <property type="entry name" value="Sulfatase_N"/>
</dbReference>
<sequence length="768" mass="84585">MAKKRKPFEAAVPDSQPEKPRINLPPGGAPNIVVVLLDDVGFGTSSAFGGPVPMPTLEALSRQGLRYNQFHTTALCSPSRAALLTGRNHHSSHMGAICEIATGYPGYDSIIPKSTATLGKVLCQSGYNTAWFGKGHVTPMWEVSPAGPFDRWPTGLGFERFYGFLGGETSQWEPALYDQTTPISPYLNQEGYHLTEDLADQCISWIRNQKASAPEKPFFIYFAPGAGHSPHHVAKAWSDRFKGRFDQGWDALREQTHRRQLELGVIPSGTKLTARPEEIPSWEDYPDRYKPVASRLMEIFAGYLAHTDAQVGRVVESIQDLGVWENTLFIYVVGDNGASAEGTLHGAWSAPSFQNGVPEDPEWLLAHIDDLGTARCENHYNVGWAWSLDAPFQWMKQVASHFGGTRNATVISWPKGIQDAGGLRSQFHHLIDIMPTVLEAAGIPAPEAVDGVEQKPLEGVSMLYTFADKDAPGRHTTQYFEILGNRAMYHDGWIASCFHGRVPWIRSQSLPFGASERWELYNIADDFSQSEDLAARFPEKLEALKALFDTEARKYSVYPLDDNTTQRALPQYRPSLLEGQRKVTYYRENVRMPELAIVNMKNTSFVLTAELVVPEGGAEGVVVCQGGSLAGWSLYVRDGKPVYFYNWLGHEMYSVEGADPLPEGAVELKVVFDYDGGGVGKGGIARLLVNGQPVAEGRIEKTVPFLFSMSGETFDVGEDTGAPVGPYAHGFAFTGIIRKVVIELPSGPDESTRRQVHAGQVDAALMSQ</sequence>
<dbReference type="OrthoDB" id="5500422at2"/>
<keyword evidence="3" id="KW-0378">Hydrolase</keyword>
<protein>
    <submittedName>
        <fullName evidence="7">Arylsulfatase</fullName>
    </submittedName>
</protein>
<evidence type="ECO:0000256" key="5">
    <source>
        <dbReference type="SAM" id="MobiDB-lite"/>
    </source>
</evidence>
<dbReference type="InterPro" id="IPR017850">
    <property type="entry name" value="Alkaline_phosphatase_core_sf"/>
</dbReference>
<keyword evidence="2" id="KW-0479">Metal-binding</keyword>
<name>A0A3A8J9N0_9BACT</name>
<dbReference type="InterPro" id="IPR024607">
    <property type="entry name" value="Sulfatase_CS"/>
</dbReference>
<evidence type="ECO:0000256" key="4">
    <source>
        <dbReference type="ARBA" id="ARBA00022837"/>
    </source>
</evidence>
<comment type="caution">
    <text evidence="7">The sequence shown here is derived from an EMBL/GenBank/DDBJ whole genome shotgun (WGS) entry which is preliminary data.</text>
</comment>
<comment type="similarity">
    <text evidence="1">Belongs to the sulfatase family.</text>
</comment>
<keyword evidence="4" id="KW-0106">Calcium</keyword>
<gene>
    <name evidence="7" type="ORF">D7V88_09130</name>
</gene>
<dbReference type="InterPro" id="IPR050738">
    <property type="entry name" value="Sulfatase"/>
</dbReference>
<dbReference type="PANTHER" id="PTHR42693:SF43">
    <property type="entry name" value="BLL2667 PROTEIN"/>
    <property type="match status" value="1"/>
</dbReference>
<dbReference type="PANTHER" id="PTHR42693">
    <property type="entry name" value="ARYLSULFATASE FAMILY MEMBER"/>
    <property type="match status" value="1"/>
</dbReference>
<reference evidence="8" key="1">
    <citation type="submission" date="2018-09" db="EMBL/GenBank/DDBJ databases">
        <authorList>
            <person name="Livingstone P.G."/>
            <person name="Whitworth D.E."/>
        </authorList>
    </citation>
    <scope>NUCLEOTIDE SEQUENCE [LARGE SCALE GENOMIC DNA]</scope>
    <source>
        <strain evidence="8">CA054A</strain>
    </source>
</reference>
<evidence type="ECO:0000313" key="8">
    <source>
        <dbReference type="Proteomes" id="UP000268094"/>
    </source>
</evidence>